<dbReference type="Proteomes" id="UP001458880">
    <property type="component" value="Unassembled WGS sequence"/>
</dbReference>
<dbReference type="EMBL" id="JASPKY010000470">
    <property type="protein sequence ID" value="KAK9695793.1"/>
    <property type="molecule type" value="Genomic_DNA"/>
</dbReference>
<accession>A0AAW1J016</accession>
<gene>
    <name evidence="2" type="ORF">QE152_g32345</name>
</gene>
<comment type="caution">
    <text evidence="2">The sequence shown here is derived from an EMBL/GenBank/DDBJ whole genome shotgun (WGS) entry which is preliminary data.</text>
</comment>
<dbReference type="Pfam" id="PF10545">
    <property type="entry name" value="MADF_DNA_bdg"/>
    <property type="match status" value="1"/>
</dbReference>
<reference evidence="2 3" key="1">
    <citation type="journal article" date="2024" name="BMC Genomics">
        <title>De novo assembly and annotation of Popillia japonica's genome with initial clues to its potential as an invasive pest.</title>
        <authorList>
            <person name="Cucini C."/>
            <person name="Boschi S."/>
            <person name="Funari R."/>
            <person name="Cardaioli E."/>
            <person name="Iannotti N."/>
            <person name="Marturano G."/>
            <person name="Paoli F."/>
            <person name="Bruttini M."/>
            <person name="Carapelli A."/>
            <person name="Frati F."/>
            <person name="Nardi F."/>
        </authorList>
    </citation>
    <scope>NUCLEOTIDE SEQUENCE [LARGE SCALE GENOMIC DNA]</scope>
    <source>
        <strain evidence="2">DMR45628</strain>
    </source>
</reference>
<protein>
    <submittedName>
        <fullName evidence="2">Alcohol dehydrogenase transcription factor Myb/SANT-like</fullName>
    </submittedName>
</protein>
<dbReference type="InterPro" id="IPR006578">
    <property type="entry name" value="MADF-dom"/>
</dbReference>
<name>A0AAW1J016_POPJA</name>
<keyword evidence="3" id="KW-1185">Reference proteome</keyword>
<feature type="domain" description="MADF" evidence="1">
    <location>
        <begin position="13"/>
        <end position="46"/>
    </location>
</feature>
<evidence type="ECO:0000259" key="1">
    <source>
        <dbReference type="Pfam" id="PF10545"/>
    </source>
</evidence>
<evidence type="ECO:0000313" key="2">
    <source>
        <dbReference type="EMBL" id="KAK9695793.1"/>
    </source>
</evidence>
<evidence type="ECO:0000313" key="3">
    <source>
        <dbReference type="Proteomes" id="UP001458880"/>
    </source>
</evidence>
<sequence length="177" mass="20626">MSAERRTHKLLFELRKHPYLYDKTHPKFNQKEDRDKVWDTIAANIFQDQWDSLTYAEKAKRAKCLQTKITPEEYEYLVKHRIPVDLPGSDTQSSEHILGNRRNNLTAEDVQQQGAKSPVNPSTAKNEVRVDADQELLLLYLLPTYKLLTPSDKRDVLHECYNIMKSGQKDTEKVPSE</sequence>
<dbReference type="AlphaFoldDB" id="A0AAW1J016"/>
<organism evidence="2 3">
    <name type="scientific">Popillia japonica</name>
    <name type="common">Japanese beetle</name>
    <dbReference type="NCBI Taxonomy" id="7064"/>
    <lineage>
        <taxon>Eukaryota</taxon>
        <taxon>Metazoa</taxon>
        <taxon>Ecdysozoa</taxon>
        <taxon>Arthropoda</taxon>
        <taxon>Hexapoda</taxon>
        <taxon>Insecta</taxon>
        <taxon>Pterygota</taxon>
        <taxon>Neoptera</taxon>
        <taxon>Endopterygota</taxon>
        <taxon>Coleoptera</taxon>
        <taxon>Polyphaga</taxon>
        <taxon>Scarabaeiformia</taxon>
        <taxon>Scarabaeidae</taxon>
        <taxon>Rutelinae</taxon>
        <taxon>Popillia</taxon>
    </lineage>
</organism>
<proteinExistence type="predicted"/>